<dbReference type="PROSITE" id="PS51635">
    <property type="entry name" value="PNPLA"/>
    <property type="match status" value="1"/>
</dbReference>
<keyword evidence="2 4" id="KW-0442">Lipid degradation</keyword>
<feature type="domain" description="PNPLA" evidence="5">
    <location>
        <begin position="18"/>
        <end position="224"/>
    </location>
</feature>
<keyword evidence="7" id="KW-1185">Reference proteome</keyword>
<gene>
    <name evidence="6" type="ORF">MZV50_02085</name>
</gene>
<dbReference type="EMBL" id="CP096040">
    <property type="protein sequence ID" value="USQ96412.1"/>
    <property type="molecule type" value="Genomic_DNA"/>
</dbReference>
<organism evidence="6 7">
    <name type="scientific">Caulobacter segnis</name>
    <dbReference type="NCBI Taxonomy" id="88688"/>
    <lineage>
        <taxon>Bacteria</taxon>
        <taxon>Pseudomonadati</taxon>
        <taxon>Pseudomonadota</taxon>
        <taxon>Alphaproteobacteria</taxon>
        <taxon>Caulobacterales</taxon>
        <taxon>Caulobacteraceae</taxon>
        <taxon>Caulobacter</taxon>
    </lineage>
</organism>
<name>A0ABY4ZUD5_9CAUL</name>
<evidence type="ECO:0000256" key="1">
    <source>
        <dbReference type="ARBA" id="ARBA00022801"/>
    </source>
</evidence>
<keyword evidence="1 4" id="KW-0378">Hydrolase</keyword>
<feature type="active site" description="Nucleophile" evidence="4">
    <location>
        <position position="52"/>
    </location>
</feature>
<evidence type="ECO:0000259" key="5">
    <source>
        <dbReference type="PROSITE" id="PS51635"/>
    </source>
</evidence>
<comment type="caution">
    <text evidence="4">Lacks conserved residue(s) required for the propagation of feature annotation.</text>
</comment>
<proteinExistence type="predicted"/>
<dbReference type="Proteomes" id="UP001057520">
    <property type="component" value="Chromosome"/>
</dbReference>
<dbReference type="InterPro" id="IPR016035">
    <property type="entry name" value="Acyl_Trfase/lysoPLipase"/>
</dbReference>
<feature type="short sequence motif" description="GXGXXG" evidence="4">
    <location>
        <begin position="22"/>
        <end position="27"/>
    </location>
</feature>
<sequence>MPIPPFKKKPSGPKGLSLALQGGGAHGAFEWGILDRLLEEDDLEIKAVTAASAGAMNAVCLAQGLIDDGKAGARKRLDSFWKQVNRQGGRNVFGDTSIWTSAFGGAFGNGADWLKNTPGWRMAETLALSFSPYEFNPFNLNPLHDTLEAEITFKQIREKSLLKLYISATAIRTSKARIFRETELTARHIMASACLPQLFQAVEIDGEPYWDGGFLANPPLWPLFYDDTPDDILIVSLNPFVREETPKTPGEIMDRLNEITFNASLASELRAIGFVQKLLDEGLLKDNARGRYRRMLVHAITADKPLADLSLSTKFNTEWSFLSDLKERGRTAAEAWLTECGGCIGQRSSVDLRVGFP</sequence>
<feature type="active site" description="Proton acceptor" evidence="4">
    <location>
        <position position="211"/>
    </location>
</feature>
<feature type="short sequence motif" description="DGA/G" evidence="4">
    <location>
        <begin position="211"/>
        <end position="213"/>
    </location>
</feature>
<dbReference type="InterPro" id="IPR050301">
    <property type="entry name" value="NTE"/>
</dbReference>
<dbReference type="Pfam" id="PF01734">
    <property type="entry name" value="Patatin"/>
    <property type="match status" value="1"/>
</dbReference>
<dbReference type="SUPFAM" id="SSF52151">
    <property type="entry name" value="FabD/lysophospholipase-like"/>
    <property type="match status" value="1"/>
</dbReference>
<dbReference type="Gene3D" id="3.40.1090.10">
    <property type="entry name" value="Cytosolic phospholipase A2 catalytic domain"/>
    <property type="match status" value="2"/>
</dbReference>
<keyword evidence="3 4" id="KW-0443">Lipid metabolism</keyword>
<evidence type="ECO:0000256" key="4">
    <source>
        <dbReference type="PROSITE-ProRule" id="PRU01161"/>
    </source>
</evidence>
<dbReference type="InterPro" id="IPR002641">
    <property type="entry name" value="PNPLA_dom"/>
</dbReference>
<evidence type="ECO:0000256" key="2">
    <source>
        <dbReference type="ARBA" id="ARBA00022963"/>
    </source>
</evidence>
<reference evidence="6 7" key="1">
    <citation type="submission" date="2022-04" db="EMBL/GenBank/DDBJ databases">
        <title>Genome sequence of soybean root-associated Caulobacter segnis RL271.</title>
        <authorList>
            <person name="Longley R."/>
            <person name="Bonito G."/>
            <person name="Trigodet F."/>
            <person name="Crosson S."/>
            <person name="Fiebig A."/>
        </authorList>
    </citation>
    <scope>NUCLEOTIDE SEQUENCE [LARGE SCALE GENOMIC DNA]</scope>
    <source>
        <strain evidence="6 7">RL271</strain>
    </source>
</reference>
<dbReference type="PANTHER" id="PTHR14226">
    <property type="entry name" value="NEUROPATHY TARGET ESTERASE/SWISS CHEESE D.MELANOGASTER"/>
    <property type="match status" value="1"/>
</dbReference>
<evidence type="ECO:0000256" key="3">
    <source>
        <dbReference type="ARBA" id="ARBA00023098"/>
    </source>
</evidence>
<dbReference type="PANTHER" id="PTHR14226:SF78">
    <property type="entry name" value="SLR0060 PROTEIN"/>
    <property type="match status" value="1"/>
</dbReference>
<accession>A0ABY4ZUD5</accession>
<protein>
    <submittedName>
        <fullName evidence="6">Patatin-like phospholipase family protein</fullName>
    </submittedName>
</protein>
<evidence type="ECO:0000313" key="7">
    <source>
        <dbReference type="Proteomes" id="UP001057520"/>
    </source>
</evidence>
<evidence type="ECO:0000313" key="6">
    <source>
        <dbReference type="EMBL" id="USQ96412.1"/>
    </source>
</evidence>